<sequence length="61" mass="6790">MAGHSEPFVWYPRTDQSTTFPAREREATHAQNGTGDPARPFRGPWHLRRGAVGGRLFGPLS</sequence>
<proteinExistence type="predicted"/>
<keyword evidence="3" id="KW-1185">Reference proteome</keyword>
<evidence type="ECO:0000313" key="2">
    <source>
        <dbReference type="EMBL" id="CCD00812.1"/>
    </source>
</evidence>
<protein>
    <submittedName>
        <fullName evidence="2">Uncharacterized protein</fullName>
    </submittedName>
</protein>
<name>A0A9P1JVW7_9PROT</name>
<reference evidence="2 3" key="1">
    <citation type="journal article" date="2011" name="PLoS Genet.">
        <title>Azospirillum genomes reveal transition of bacteria from aquatic to terrestrial environments.</title>
        <authorList>
            <person name="Wisniewski-Dye F."/>
            <person name="Borziak K."/>
            <person name="Khalsa-Moyers G."/>
            <person name="Alexandre G."/>
            <person name="Sukharnikov L.O."/>
            <person name="Wuichet K."/>
            <person name="Hurst G.B."/>
            <person name="McDonald W.H."/>
            <person name="Robertson J.S."/>
            <person name="Barbe V."/>
            <person name="Calteau A."/>
            <person name="Rouy Z."/>
            <person name="Mangenot S."/>
            <person name="Prigent-Combaret C."/>
            <person name="Normand P."/>
            <person name="Boyer M."/>
            <person name="Siguier P."/>
            <person name="Dessaux Y."/>
            <person name="Elmerich C."/>
            <person name="Condemine G."/>
            <person name="Krishnen G."/>
            <person name="Kennedy I."/>
            <person name="Paterson A.H."/>
            <person name="Gonzalez V."/>
            <person name="Mavingui P."/>
            <person name="Zhulin I.B."/>
        </authorList>
    </citation>
    <scope>NUCLEOTIDE SEQUENCE [LARGE SCALE GENOMIC DNA]</scope>
    <source>
        <strain evidence="2 3">Sp245</strain>
    </source>
</reference>
<keyword evidence="2" id="KW-0614">Plasmid</keyword>
<gene>
    <name evidence="2" type="ORF">AZOBR_p1130035</name>
</gene>
<evidence type="ECO:0000256" key="1">
    <source>
        <dbReference type="SAM" id="MobiDB-lite"/>
    </source>
</evidence>
<accession>A0A9P1JVW7</accession>
<dbReference type="Proteomes" id="UP000007319">
    <property type="component" value="Plasmid AZOBR_p1"/>
</dbReference>
<organism evidence="2 3">
    <name type="scientific">Azospirillum baldaniorum</name>
    <dbReference type="NCBI Taxonomy" id="1064539"/>
    <lineage>
        <taxon>Bacteria</taxon>
        <taxon>Pseudomonadati</taxon>
        <taxon>Pseudomonadota</taxon>
        <taxon>Alphaproteobacteria</taxon>
        <taxon>Rhodospirillales</taxon>
        <taxon>Azospirillaceae</taxon>
        <taxon>Azospirillum</taxon>
    </lineage>
</organism>
<dbReference type="KEGG" id="abs:AZOBR_p1130035"/>
<geneLocation type="plasmid" evidence="2 3">
    <name>AZOBR_p1</name>
</geneLocation>
<dbReference type="EMBL" id="HE577328">
    <property type="protein sequence ID" value="CCD00812.1"/>
    <property type="molecule type" value="Genomic_DNA"/>
</dbReference>
<evidence type="ECO:0000313" key="3">
    <source>
        <dbReference type="Proteomes" id="UP000007319"/>
    </source>
</evidence>
<dbReference type="AlphaFoldDB" id="A0A9P1JVW7"/>
<feature type="region of interest" description="Disordered" evidence="1">
    <location>
        <begin position="24"/>
        <end position="47"/>
    </location>
</feature>